<dbReference type="EMBL" id="BFAA01003406">
    <property type="protein sequence ID" value="GCB71071.1"/>
    <property type="molecule type" value="Genomic_DNA"/>
</dbReference>
<feature type="region of interest" description="Disordered" evidence="1">
    <location>
        <begin position="210"/>
        <end position="255"/>
    </location>
</feature>
<gene>
    <name evidence="2" type="ORF">scyTo_0008758</name>
</gene>
<evidence type="ECO:0000313" key="3">
    <source>
        <dbReference type="Proteomes" id="UP000288216"/>
    </source>
</evidence>
<organism evidence="2 3">
    <name type="scientific">Scyliorhinus torazame</name>
    <name type="common">Cloudy catshark</name>
    <name type="synonym">Catulus torazame</name>
    <dbReference type="NCBI Taxonomy" id="75743"/>
    <lineage>
        <taxon>Eukaryota</taxon>
        <taxon>Metazoa</taxon>
        <taxon>Chordata</taxon>
        <taxon>Craniata</taxon>
        <taxon>Vertebrata</taxon>
        <taxon>Chondrichthyes</taxon>
        <taxon>Elasmobranchii</taxon>
        <taxon>Galeomorphii</taxon>
        <taxon>Galeoidea</taxon>
        <taxon>Carcharhiniformes</taxon>
        <taxon>Scyliorhinidae</taxon>
        <taxon>Scyliorhinus</taxon>
    </lineage>
</organism>
<dbReference type="Proteomes" id="UP000288216">
    <property type="component" value="Unassembled WGS sequence"/>
</dbReference>
<proteinExistence type="predicted"/>
<accession>A0A401PD73</accession>
<sequence length="311" mass="34198">MGTENGCRFDPPLESGMKKGDSFCASLQALSTEPGFASGPSGNAGSGSFPNVEMNRRLEVVEMVIGCLPTSGSCTNCRSLDQDFTLLSEEHVDQFCLQKLKRNILPSIRKGEESAFNNKKVPRKKLPLSECSKPLKPRPPLTAPCMKKIRRNMSKEIAPWVGNSLLDTSCGAFPQSLEQFPRHPRAQHHFPCGAIGTQCGFAIDSTEENNLSRSQDGCKGTGGKGAQQSHRAVPEGPAEGKALPNQRSGKDGWSRRRLRNELREGAKLPPVQSISNLSFSRSFTFSFFELPQHLSKQYRAQRTLPLKQVHS</sequence>
<reference evidence="2 3" key="1">
    <citation type="journal article" date="2018" name="Nat. Ecol. Evol.">
        <title>Shark genomes provide insights into elasmobranch evolution and the origin of vertebrates.</title>
        <authorList>
            <person name="Hara Y"/>
            <person name="Yamaguchi K"/>
            <person name="Onimaru K"/>
            <person name="Kadota M"/>
            <person name="Koyanagi M"/>
            <person name="Keeley SD"/>
            <person name="Tatsumi K"/>
            <person name="Tanaka K"/>
            <person name="Motone F"/>
            <person name="Kageyama Y"/>
            <person name="Nozu R"/>
            <person name="Adachi N"/>
            <person name="Nishimura O"/>
            <person name="Nakagawa R"/>
            <person name="Tanegashima C"/>
            <person name="Kiyatake I"/>
            <person name="Matsumoto R"/>
            <person name="Murakumo K"/>
            <person name="Nishida K"/>
            <person name="Terakita A"/>
            <person name="Kuratani S"/>
            <person name="Sato K"/>
            <person name="Hyodo S Kuraku.S."/>
        </authorList>
    </citation>
    <scope>NUCLEOTIDE SEQUENCE [LARGE SCALE GENOMIC DNA]</scope>
</reference>
<dbReference type="OrthoDB" id="9046573at2759"/>
<evidence type="ECO:0000313" key="2">
    <source>
        <dbReference type="EMBL" id="GCB71071.1"/>
    </source>
</evidence>
<evidence type="ECO:0000256" key="1">
    <source>
        <dbReference type="SAM" id="MobiDB-lite"/>
    </source>
</evidence>
<protein>
    <submittedName>
        <fullName evidence="2">Uncharacterized protein</fullName>
    </submittedName>
</protein>
<name>A0A401PD73_SCYTO</name>
<keyword evidence="3" id="KW-1185">Reference proteome</keyword>
<dbReference type="AlphaFoldDB" id="A0A401PD73"/>
<comment type="caution">
    <text evidence="2">The sequence shown here is derived from an EMBL/GenBank/DDBJ whole genome shotgun (WGS) entry which is preliminary data.</text>
</comment>